<dbReference type="VEuPathDB" id="FungiDB:CHGG_08105"/>
<dbReference type="OMA" id="YILFMQE"/>
<dbReference type="GO" id="GO:0005654">
    <property type="term" value="C:nucleoplasm"/>
    <property type="evidence" value="ECO:0007669"/>
    <property type="project" value="TreeGrafter"/>
</dbReference>
<evidence type="ECO:0000256" key="3">
    <source>
        <dbReference type="ARBA" id="ARBA00022454"/>
    </source>
</evidence>
<dbReference type="PANTHER" id="PTHR34832:SF1">
    <property type="entry name" value="CENTROMERE PROTEIN W"/>
    <property type="match status" value="1"/>
</dbReference>
<gene>
    <name evidence="8" type="ORF">CHGG_08105</name>
</gene>
<keyword evidence="4" id="KW-0995">Kinetochore</keyword>
<accession>Q2GV99</accession>
<comment type="subcellular location">
    <subcellularLocation>
        <location evidence="2">Chromosome</location>
        <location evidence="2">Centromere</location>
        <location evidence="2">Kinetochore</location>
    </subcellularLocation>
    <subcellularLocation>
        <location evidence="1">Nucleus</location>
    </subcellularLocation>
</comment>
<dbReference type="GO" id="GO:0000776">
    <property type="term" value="C:kinetochore"/>
    <property type="evidence" value="ECO:0007669"/>
    <property type="project" value="UniProtKB-KW"/>
</dbReference>
<dbReference type="eggNOG" id="ENOG502SEGJ">
    <property type="taxonomic scope" value="Eukaryota"/>
</dbReference>
<reference evidence="9" key="1">
    <citation type="journal article" date="2015" name="Genome Announc.">
        <title>Draft genome sequence of the cellulolytic fungus Chaetomium globosum.</title>
        <authorList>
            <person name="Cuomo C.A."/>
            <person name="Untereiner W.A."/>
            <person name="Ma L.-J."/>
            <person name="Grabherr M."/>
            <person name="Birren B.W."/>
        </authorList>
    </citation>
    <scope>NUCLEOTIDE SEQUENCE [LARGE SCALE GENOMIC DNA]</scope>
    <source>
        <strain evidence="9">ATCC 6205 / CBS 148.51 / DSM 1962 / NBRC 6347 / NRRL 1970</strain>
    </source>
</reference>
<evidence type="ECO:0000256" key="4">
    <source>
        <dbReference type="ARBA" id="ARBA00022838"/>
    </source>
</evidence>
<dbReference type="EMBL" id="CH408033">
    <property type="protein sequence ID" value="EAQ86852.1"/>
    <property type="molecule type" value="Genomic_DNA"/>
</dbReference>
<keyword evidence="5" id="KW-0539">Nucleus</keyword>
<dbReference type="Gene3D" id="1.10.20.10">
    <property type="entry name" value="Histone, subunit A"/>
    <property type="match status" value="1"/>
</dbReference>
<dbReference type="InterPro" id="IPR009072">
    <property type="entry name" value="Histone-fold"/>
</dbReference>
<dbReference type="InterPro" id="IPR052484">
    <property type="entry name" value="CENP-W/WIP1"/>
</dbReference>
<dbReference type="OrthoDB" id="2543597at2759"/>
<dbReference type="HOGENOM" id="CLU_159428_1_1_1"/>
<dbReference type="STRING" id="306901.Q2GV99"/>
<protein>
    <recommendedName>
        <fullName evidence="10">Transcription factor CBF/NF-Y/archaeal histone domain-containing protein</fullName>
    </recommendedName>
</protein>
<evidence type="ECO:0000256" key="6">
    <source>
        <dbReference type="ARBA" id="ARBA00023328"/>
    </source>
</evidence>
<proteinExistence type="inferred from homology"/>
<dbReference type="RefSeq" id="XP_001225761.1">
    <property type="nucleotide sequence ID" value="XM_001225760.1"/>
</dbReference>
<dbReference type="GO" id="GO:0000278">
    <property type="term" value="P:mitotic cell cycle"/>
    <property type="evidence" value="ECO:0007669"/>
    <property type="project" value="TreeGrafter"/>
</dbReference>
<evidence type="ECO:0000256" key="5">
    <source>
        <dbReference type="ARBA" id="ARBA00023242"/>
    </source>
</evidence>
<dbReference type="PANTHER" id="PTHR34832">
    <property type="entry name" value="CENTROMERE PROTEIN W"/>
    <property type="match status" value="1"/>
</dbReference>
<keyword evidence="6" id="KW-0137">Centromere</keyword>
<dbReference type="GO" id="GO:0051382">
    <property type="term" value="P:kinetochore assembly"/>
    <property type="evidence" value="ECO:0007669"/>
    <property type="project" value="TreeGrafter"/>
</dbReference>
<sequence>MAGQKLYPRATVKKIVKAHSNCNVSKNADVMVPLTPTSNASAELLTQRNQMFLDYMLFMQTLMKEAAIEAKQGGERGITARSVKKATVDSLAKFRG</sequence>
<evidence type="ECO:0000256" key="2">
    <source>
        <dbReference type="ARBA" id="ARBA00004629"/>
    </source>
</evidence>
<comment type="similarity">
    <text evidence="7">Belongs to the CENP-W/WIP1 family.</text>
</comment>
<evidence type="ECO:0000313" key="8">
    <source>
        <dbReference type="EMBL" id="EAQ86852.1"/>
    </source>
</evidence>
<dbReference type="InParanoid" id="Q2GV99"/>
<name>Q2GV99_CHAGB</name>
<evidence type="ECO:0008006" key="10">
    <source>
        <dbReference type="Google" id="ProtNLM"/>
    </source>
</evidence>
<dbReference type="GeneID" id="4393475"/>
<evidence type="ECO:0000256" key="1">
    <source>
        <dbReference type="ARBA" id="ARBA00004123"/>
    </source>
</evidence>
<evidence type="ECO:0000256" key="7">
    <source>
        <dbReference type="ARBA" id="ARBA00038432"/>
    </source>
</evidence>
<dbReference type="Proteomes" id="UP000001056">
    <property type="component" value="Unassembled WGS sequence"/>
</dbReference>
<evidence type="ECO:0000313" key="9">
    <source>
        <dbReference type="Proteomes" id="UP000001056"/>
    </source>
</evidence>
<dbReference type="GO" id="GO:0007059">
    <property type="term" value="P:chromosome segregation"/>
    <property type="evidence" value="ECO:0007669"/>
    <property type="project" value="TreeGrafter"/>
</dbReference>
<organism evidence="8 9">
    <name type="scientific">Chaetomium globosum (strain ATCC 6205 / CBS 148.51 / DSM 1962 / NBRC 6347 / NRRL 1970)</name>
    <name type="common">Soil fungus</name>
    <dbReference type="NCBI Taxonomy" id="306901"/>
    <lineage>
        <taxon>Eukaryota</taxon>
        <taxon>Fungi</taxon>
        <taxon>Dikarya</taxon>
        <taxon>Ascomycota</taxon>
        <taxon>Pezizomycotina</taxon>
        <taxon>Sordariomycetes</taxon>
        <taxon>Sordariomycetidae</taxon>
        <taxon>Sordariales</taxon>
        <taxon>Chaetomiaceae</taxon>
        <taxon>Chaetomium</taxon>
    </lineage>
</organism>
<dbReference type="CDD" id="cd13732">
    <property type="entry name" value="HFD_CENP-W"/>
    <property type="match status" value="1"/>
</dbReference>
<keyword evidence="9" id="KW-1185">Reference proteome</keyword>
<dbReference type="GO" id="GO:0046982">
    <property type="term" value="F:protein heterodimerization activity"/>
    <property type="evidence" value="ECO:0007669"/>
    <property type="project" value="InterPro"/>
</dbReference>
<dbReference type="AlphaFoldDB" id="Q2GV99"/>
<keyword evidence="3" id="KW-0158">Chromosome</keyword>